<proteinExistence type="predicted"/>
<organism evidence="2 3">
    <name type="scientific">Micromonospora acroterricola</name>
    <dbReference type="NCBI Taxonomy" id="2202421"/>
    <lineage>
        <taxon>Bacteria</taxon>
        <taxon>Bacillati</taxon>
        <taxon>Actinomycetota</taxon>
        <taxon>Actinomycetes</taxon>
        <taxon>Micromonosporales</taxon>
        <taxon>Micromonosporaceae</taxon>
        <taxon>Micromonospora</taxon>
    </lineage>
</organism>
<protein>
    <recommendedName>
        <fullName evidence="1">DUF4145 domain-containing protein</fullName>
    </recommendedName>
</protein>
<dbReference type="OrthoDB" id="4205792at2"/>
<name>A0A317CSX1_9ACTN</name>
<sequence>MDNEQAGQVLLCPECETATLAALRGAVEVRDPNYGPPSLYSLVRCNKCTNPAVLLQEDYGQGWDDPVRIWPHNERLLSSAIPASLRREAEEARACYDAKAFTAAVVMVRRTLEGVCQEHGVDDRPLAKALQRMLDQGHLDARLLEWSQELRALGNAGAHYTGSAVSREDARDALELAEAMLDHLYVLAKRFKEFKDRRSAN</sequence>
<dbReference type="Proteomes" id="UP000245410">
    <property type="component" value="Unassembled WGS sequence"/>
</dbReference>
<accession>A0A317CSX1</accession>
<dbReference type="RefSeq" id="WP_109820125.1">
    <property type="nucleotide sequence ID" value="NZ_QGKR01000303.1"/>
</dbReference>
<evidence type="ECO:0000259" key="1">
    <source>
        <dbReference type="Pfam" id="PF13643"/>
    </source>
</evidence>
<comment type="caution">
    <text evidence="2">The sequence shown here is derived from an EMBL/GenBank/DDBJ whole genome shotgun (WGS) entry which is preliminary data.</text>
</comment>
<keyword evidence="3" id="KW-1185">Reference proteome</keyword>
<feature type="domain" description="DUF4145" evidence="1">
    <location>
        <begin position="90"/>
        <end position="177"/>
    </location>
</feature>
<gene>
    <name evidence="2" type="ORF">DKT68_26675</name>
</gene>
<dbReference type="AlphaFoldDB" id="A0A317CSX1"/>
<dbReference type="InterPro" id="IPR025285">
    <property type="entry name" value="DUF4145"/>
</dbReference>
<dbReference type="Pfam" id="PF13643">
    <property type="entry name" value="DUF4145"/>
    <property type="match status" value="1"/>
</dbReference>
<evidence type="ECO:0000313" key="2">
    <source>
        <dbReference type="EMBL" id="PWR05569.1"/>
    </source>
</evidence>
<evidence type="ECO:0000313" key="3">
    <source>
        <dbReference type="Proteomes" id="UP000245410"/>
    </source>
</evidence>
<reference evidence="2 3" key="1">
    <citation type="submission" date="2018-05" db="EMBL/GenBank/DDBJ databases">
        <title>Micromonospora atacamensis sp. nov., a novel actinobacteria isolated from high altitude Atacama Desert soil.</title>
        <authorList>
            <person name="Carro L."/>
            <person name="Golinska P."/>
            <person name="Klenk H.-P."/>
            <person name="Goodfellow M."/>
        </authorList>
    </citation>
    <scope>NUCLEOTIDE SEQUENCE [LARGE SCALE GENOMIC DNA]</scope>
    <source>
        <strain evidence="2 3">5R2A7</strain>
    </source>
</reference>
<dbReference type="EMBL" id="QGKR01000303">
    <property type="protein sequence ID" value="PWR05569.1"/>
    <property type="molecule type" value="Genomic_DNA"/>
</dbReference>